<proteinExistence type="predicted"/>
<reference evidence="2 3" key="1">
    <citation type="submission" date="2024-09" db="EMBL/GenBank/DDBJ databases">
        <title>Paenibacillus zeirhizospherea sp. nov., isolated from surface of the maize (Zea mays) roots in a horticulture field, Hungary.</title>
        <authorList>
            <person name="Marton D."/>
            <person name="Farkas M."/>
            <person name="Bedics A."/>
            <person name="Toth E."/>
            <person name="Tancsics A."/>
            <person name="Boka K."/>
            <person name="Maroti G."/>
            <person name="Kriszt B."/>
            <person name="Cserhati M."/>
        </authorList>
    </citation>
    <scope>NUCLEOTIDE SEQUENCE [LARGE SCALE GENOMIC DNA]</scope>
    <source>
        <strain evidence="2 3">KCTC 33519</strain>
    </source>
</reference>
<feature type="compositionally biased region" description="Basic and acidic residues" evidence="1">
    <location>
        <begin position="113"/>
        <end position="127"/>
    </location>
</feature>
<protein>
    <submittedName>
        <fullName evidence="2">Uncharacterized protein</fullName>
    </submittedName>
</protein>
<feature type="region of interest" description="Disordered" evidence="1">
    <location>
        <begin position="110"/>
        <end position="147"/>
    </location>
</feature>
<keyword evidence="3" id="KW-1185">Reference proteome</keyword>
<dbReference type="EMBL" id="JBHHMI010000042">
    <property type="protein sequence ID" value="MFB5269833.1"/>
    <property type="molecule type" value="Genomic_DNA"/>
</dbReference>
<comment type="caution">
    <text evidence="2">The sequence shown here is derived from an EMBL/GenBank/DDBJ whole genome shotgun (WGS) entry which is preliminary data.</text>
</comment>
<dbReference type="RefSeq" id="WP_375358104.1">
    <property type="nucleotide sequence ID" value="NZ_JBHHMI010000042.1"/>
</dbReference>
<gene>
    <name evidence="2" type="ORF">ACE41H_24060</name>
</gene>
<organism evidence="2 3">
    <name type="scientific">Paenibacillus enshidis</name>
    <dbReference type="NCBI Taxonomy" id="1458439"/>
    <lineage>
        <taxon>Bacteria</taxon>
        <taxon>Bacillati</taxon>
        <taxon>Bacillota</taxon>
        <taxon>Bacilli</taxon>
        <taxon>Bacillales</taxon>
        <taxon>Paenibacillaceae</taxon>
        <taxon>Paenibacillus</taxon>
    </lineage>
</organism>
<accession>A0ABV5B041</accession>
<feature type="compositionally biased region" description="Polar residues" evidence="1">
    <location>
        <begin position="128"/>
        <end position="142"/>
    </location>
</feature>
<sequence length="315" mass="36654">MAKVEYAFSLKLQRIMTASEAHEAWDNGELDDKTEFKCCCQECSARITCVNMDKEPWQMRVREHFKVYGEHSANCTEIMRPHNTDTKKKRTELKEAPKIREEIIFHLKRPKRHSETKINGKNDDRRAQTSQITSLRGTSTAGKDSERPQRKSNFFLLSTLMRKYIHAKKKNDFNGLKVSLELSGKTYEYSLGTLFNELGAANIYKEEAWKTKVFYGKAIIRKNSKNEYWINFSDKFNNSDLDVKCSIRKEIIDNSHNKTGSVHNIENFVNKEAYCFLLGAVNITQRTLYINIQSLDHIACSFDDVKKMSDLMEDE</sequence>
<evidence type="ECO:0000313" key="2">
    <source>
        <dbReference type="EMBL" id="MFB5269833.1"/>
    </source>
</evidence>
<evidence type="ECO:0000313" key="3">
    <source>
        <dbReference type="Proteomes" id="UP001580346"/>
    </source>
</evidence>
<dbReference type="Proteomes" id="UP001580346">
    <property type="component" value="Unassembled WGS sequence"/>
</dbReference>
<evidence type="ECO:0000256" key="1">
    <source>
        <dbReference type="SAM" id="MobiDB-lite"/>
    </source>
</evidence>
<name>A0ABV5B041_9BACL</name>